<dbReference type="AlphaFoldDB" id="A0A174KW44"/>
<gene>
    <name evidence="1" type="ORF">ERS852498_01333</name>
</gene>
<name>A0A174KW44_9FIRM</name>
<protein>
    <submittedName>
        <fullName evidence="1">Uncharacterized protein</fullName>
    </submittedName>
</protein>
<dbReference type="EMBL" id="CZAL01000006">
    <property type="protein sequence ID" value="CUP14317.1"/>
    <property type="molecule type" value="Genomic_DNA"/>
</dbReference>
<evidence type="ECO:0000313" key="1">
    <source>
        <dbReference type="EMBL" id="CUP14317.1"/>
    </source>
</evidence>
<proteinExistence type="predicted"/>
<sequence length="259" mass="30576">MVHRRLLKGFQIMNEIEPGTCPNFYLWGESVSKLEADANELTAMMEMDKVMRFQGAVKSFSIFMPYYENAGKAEQFMYHLRESYSIARDCYDRYQGILIVECSEEWGRFGYNPCLEQFLHFIREHREVCFLMLMPTEKNAKYQEALFGEFSKNQLWIRQKCETMKIQECMILFCEDAERSGYSVTEEAKRKLSGLLETRNEMQLDNETLVLQLIRQIQLDKLMQPETEKQIGEEDIRIVSGLPEKEMPRKEIGFRAEIG</sequence>
<organism evidence="1 2">
    <name type="scientific">Fusicatenibacter saccharivorans</name>
    <dbReference type="NCBI Taxonomy" id="1150298"/>
    <lineage>
        <taxon>Bacteria</taxon>
        <taxon>Bacillati</taxon>
        <taxon>Bacillota</taxon>
        <taxon>Clostridia</taxon>
        <taxon>Lachnospirales</taxon>
        <taxon>Lachnospiraceae</taxon>
        <taxon>Fusicatenibacter</taxon>
    </lineage>
</organism>
<reference evidence="1 2" key="1">
    <citation type="submission" date="2015-09" db="EMBL/GenBank/DDBJ databases">
        <authorList>
            <consortium name="Pathogen Informatics"/>
        </authorList>
    </citation>
    <scope>NUCLEOTIDE SEQUENCE [LARGE SCALE GENOMIC DNA]</scope>
    <source>
        <strain evidence="1 2">2789STDY5834885</strain>
    </source>
</reference>
<accession>A0A174KW44</accession>
<evidence type="ECO:0000313" key="2">
    <source>
        <dbReference type="Proteomes" id="UP000095709"/>
    </source>
</evidence>
<dbReference type="Proteomes" id="UP000095709">
    <property type="component" value="Unassembled WGS sequence"/>
</dbReference>